<accession>A0A7C4GA36</accession>
<comment type="caution">
    <text evidence="3">The sequence shown here is derived from an EMBL/GenBank/DDBJ whole genome shotgun (WGS) entry which is preliminary data.</text>
</comment>
<sequence>MKNRRHRTALRLLTLVATALLSPVVFAGGDDWKGFEAPPVYEPEQTELPGVYLPRVSDSVHTLEFDYDEAEDTPEDTTTGLVSVEVDSVPITVYLDGRPVVFSTSRGFVQFRTGHHFISLYPAERVHRAFRREIPQRFWNRLRDRVELASDYALLSGFELSAVRAGTKWVRVSKTDTAAVSLSWDESRRAYVGDARRAGYTFFGLTAVIAVAMVISQILVNFY</sequence>
<keyword evidence="1" id="KW-1133">Transmembrane helix</keyword>
<proteinExistence type="predicted"/>
<feature type="chain" id="PRO_5027944773" description="PEGA domain-containing protein" evidence="2">
    <location>
        <begin position="28"/>
        <end position="223"/>
    </location>
</feature>
<evidence type="ECO:0000256" key="2">
    <source>
        <dbReference type="SAM" id="SignalP"/>
    </source>
</evidence>
<dbReference type="AlphaFoldDB" id="A0A7C4GA36"/>
<protein>
    <recommendedName>
        <fullName evidence="4">PEGA domain-containing protein</fullName>
    </recommendedName>
</protein>
<name>A0A7C4GA36_UNCW3</name>
<keyword evidence="1" id="KW-0472">Membrane</keyword>
<evidence type="ECO:0000313" key="3">
    <source>
        <dbReference type="EMBL" id="HGK27650.1"/>
    </source>
</evidence>
<keyword evidence="1" id="KW-0812">Transmembrane</keyword>
<evidence type="ECO:0000256" key="1">
    <source>
        <dbReference type="SAM" id="Phobius"/>
    </source>
</evidence>
<reference evidence="3" key="1">
    <citation type="journal article" date="2020" name="mSystems">
        <title>Genome- and Community-Level Interaction Insights into Carbon Utilization and Element Cycling Functions of Hydrothermarchaeota in Hydrothermal Sediment.</title>
        <authorList>
            <person name="Zhou Z."/>
            <person name="Liu Y."/>
            <person name="Xu W."/>
            <person name="Pan J."/>
            <person name="Luo Z.H."/>
            <person name="Li M."/>
        </authorList>
    </citation>
    <scope>NUCLEOTIDE SEQUENCE [LARGE SCALE GENOMIC DNA]</scope>
    <source>
        <strain evidence="3">SpSt-488</strain>
    </source>
</reference>
<feature type="signal peptide" evidence="2">
    <location>
        <begin position="1"/>
        <end position="27"/>
    </location>
</feature>
<dbReference type="EMBL" id="DSUT01000031">
    <property type="protein sequence ID" value="HGK27650.1"/>
    <property type="molecule type" value="Genomic_DNA"/>
</dbReference>
<gene>
    <name evidence="3" type="ORF">ENS41_01695</name>
</gene>
<keyword evidence="2" id="KW-0732">Signal</keyword>
<organism evidence="3">
    <name type="scientific">candidate division WOR-3 bacterium</name>
    <dbReference type="NCBI Taxonomy" id="2052148"/>
    <lineage>
        <taxon>Bacteria</taxon>
        <taxon>Bacteria division WOR-3</taxon>
    </lineage>
</organism>
<evidence type="ECO:0008006" key="4">
    <source>
        <dbReference type="Google" id="ProtNLM"/>
    </source>
</evidence>
<feature type="transmembrane region" description="Helical" evidence="1">
    <location>
        <begin position="198"/>
        <end position="220"/>
    </location>
</feature>